<feature type="binding site" evidence="8">
    <location>
        <position position="97"/>
    </location>
    <ligand>
        <name>Cu cation</name>
        <dbReference type="ChEBI" id="CHEBI:23378"/>
    </ligand>
</feature>
<dbReference type="CDD" id="cd04218">
    <property type="entry name" value="Pseudoazurin"/>
    <property type="match status" value="1"/>
</dbReference>
<evidence type="ECO:0000256" key="7">
    <source>
        <dbReference type="NCBIfam" id="TIGR02375"/>
    </source>
</evidence>
<evidence type="ECO:0000256" key="4">
    <source>
        <dbReference type="ARBA" id="ARBA00022764"/>
    </source>
</evidence>
<comment type="cofactor">
    <cofactor evidence="8">
        <name>Cu cation</name>
        <dbReference type="ChEBI" id="CHEBI:23378"/>
    </cofactor>
    <text evidence="8">Binds 1 copper ion per subunit.</text>
</comment>
<dbReference type="InterPro" id="IPR012745">
    <property type="entry name" value="Pseudoazurin"/>
</dbReference>
<protein>
    <recommendedName>
        <fullName evidence="7">Pseudoazurin</fullName>
    </recommendedName>
</protein>
<feature type="binding site" evidence="8">
    <location>
        <position position="89"/>
    </location>
    <ligand>
        <name>Cu cation</name>
        <dbReference type="ChEBI" id="CHEBI:23378"/>
    </ligand>
</feature>
<evidence type="ECO:0000259" key="9">
    <source>
        <dbReference type="Pfam" id="PF00127"/>
    </source>
</evidence>
<reference evidence="10" key="1">
    <citation type="submission" date="2023-03" db="EMBL/GenBank/DDBJ databases">
        <title>Andean soil-derived lignocellulolytic bacterial consortium as a source of novel taxa and putative plastic-active enzymes.</title>
        <authorList>
            <person name="Diaz-Garcia L."/>
            <person name="Chuvochina M."/>
            <person name="Feuerriegel G."/>
            <person name="Bunk B."/>
            <person name="Sproer C."/>
            <person name="Streit W.R."/>
            <person name="Rodriguez L.M."/>
            <person name="Overmann J."/>
            <person name="Jimenez D.J."/>
        </authorList>
    </citation>
    <scope>NUCLEOTIDE SEQUENCE</scope>
    <source>
        <strain evidence="10">MAG 4196</strain>
    </source>
</reference>
<gene>
    <name evidence="10" type="ORF">P0Y65_10670</name>
</gene>
<accession>A0AAJ5VZK3</accession>
<evidence type="ECO:0000256" key="6">
    <source>
        <dbReference type="ARBA" id="ARBA00023008"/>
    </source>
</evidence>
<organism evidence="10 11">
    <name type="scientific">Candidatus Devosia phytovorans</name>
    <dbReference type="NCBI Taxonomy" id="3121372"/>
    <lineage>
        <taxon>Bacteria</taxon>
        <taxon>Pseudomonadati</taxon>
        <taxon>Pseudomonadota</taxon>
        <taxon>Alphaproteobacteria</taxon>
        <taxon>Hyphomicrobiales</taxon>
        <taxon>Devosiaceae</taxon>
        <taxon>Devosia</taxon>
    </lineage>
</organism>
<dbReference type="Proteomes" id="UP001217476">
    <property type="component" value="Chromosome"/>
</dbReference>
<dbReference type="SUPFAM" id="SSF49503">
    <property type="entry name" value="Cupredoxins"/>
    <property type="match status" value="1"/>
</dbReference>
<dbReference type="EMBL" id="CP119312">
    <property type="protein sequence ID" value="WEK06780.1"/>
    <property type="molecule type" value="Genomic_DNA"/>
</dbReference>
<evidence type="ECO:0000256" key="5">
    <source>
        <dbReference type="ARBA" id="ARBA00022982"/>
    </source>
</evidence>
<dbReference type="InterPro" id="IPR002386">
    <property type="entry name" value="Amicyanin/Pseudoazurin"/>
</dbReference>
<comment type="subcellular location">
    <subcellularLocation>
        <location evidence="1">Periplasm</location>
    </subcellularLocation>
</comment>
<keyword evidence="6 8" id="KW-0186">Copper</keyword>
<dbReference type="InterPro" id="IPR008972">
    <property type="entry name" value="Cupredoxin"/>
</dbReference>
<keyword evidence="2" id="KW-0813">Transport</keyword>
<dbReference type="PRINTS" id="PR00156">
    <property type="entry name" value="COPPERBLUE"/>
</dbReference>
<dbReference type="GO" id="GO:0042597">
    <property type="term" value="C:periplasmic space"/>
    <property type="evidence" value="ECO:0007669"/>
    <property type="project" value="UniProtKB-SubCell"/>
</dbReference>
<keyword evidence="3 8" id="KW-0479">Metal-binding</keyword>
<dbReference type="NCBIfam" id="TIGR02375">
    <property type="entry name" value="pseudoazurin"/>
    <property type="match status" value="1"/>
</dbReference>
<feature type="binding site" evidence="8">
    <location>
        <position position="51"/>
    </location>
    <ligand>
        <name>Cu cation</name>
        <dbReference type="ChEBI" id="CHEBI:23378"/>
    </ligand>
</feature>
<evidence type="ECO:0000256" key="2">
    <source>
        <dbReference type="ARBA" id="ARBA00022448"/>
    </source>
</evidence>
<dbReference type="PRINTS" id="PR00155">
    <property type="entry name" value="AMICYANIN"/>
</dbReference>
<dbReference type="InterPro" id="IPR000923">
    <property type="entry name" value="BlueCu_1"/>
</dbReference>
<evidence type="ECO:0000313" key="10">
    <source>
        <dbReference type="EMBL" id="WEK06780.1"/>
    </source>
</evidence>
<keyword evidence="5" id="KW-0249">Electron transport</keyword>
<dbReference type="InterPro" id="IPR001235">
    <property type="entry name" value="Copper_blue_Plastocyanin"/>
</dbReference>
<feature type="domain" description="Blue (type 1) copper" evidence="9">
    <location>
        <begin position="18"/>
        <end position="103"/>
    </location>
</feature>
<feature type="binding site" evidence="8">
    <location>
        <position position="92"/>
    </location>
    <ligand>
        <name>Cu cation</name>
        <dbReference type="ChEBI" id="CHEBI:23378"/>
    </ligand>
</feature>
<evidence type="ECO:0000256" key="1">
    <source>
        <dbReference type="ARBA" id="ARBA00004418"/>
    </source>
</evidence>
<name>A0AAJ5VZK3_9HYPH</name>
<proteinExistence type="predicted"/>
<evidence type="ECO:0000256" key="8">
    <source>
        <dbReference type="PIRSR" id="PIRSR602386-1"/>
    </source>
</evidence>
<sequence>MLLAVAAPAHAADHEILMLNKGAAGAMVFEPAGLRIAPGDTVTFVPTDKGHNVESIKEVLPEGAEAFKGGMGKEVVVTFTQEGLYGIKCLPHFGMGMVAAIVVGDGAPTNLAQTETVKLPGKAKDRFAAALVDAGL</sequence>
<dbReference type="GO" id="GO:0009055">
    <property type="term" value="F:electron transfer activity"/>
    <property type="evidence" value="ECO:0007669"/>
    <property type="project" value="InterPro"/>
</dbReference>
<dbReference type="Pfam" id="PF00127">
    <property type="entry name" value="Copper-bind"/>
    <property type="match status" value="1"/>
</dbReference>
<dbReference type="Gene3D" id="2.60.40.420">
    <property type="entry name" value="Cupredoxins - blue copper proteins"/>
    <property type="match status" value="1"/>
</dbReference>
<dbReference type="GO" id="GO:0005507">
    <property type="term" value="F:copper ion binding"/>
    <property type="evidence" value="ECO:0007669"/>
    <property type="project" value="UniProtKB-UniRule"/>
</dbReference>
<evidence type="ECO:0000313" key="11">
    <source>
        <dbReference type="Proteomes" id="UP001217476"/>
    </source>
</evidence>
<dbReference type="AlphaFoldDB" id="A0AAJ5VZK3"/>
<keyword evidence="4" id="KW-0574">Periplasm</keyword>
<evidence type="ECO:0000256" key="3">
    <source>
        <dbReference type="ARBA" id="ARBA00022723"/>
    </source>
</evidence>